<reference evidence="3 4" key="1">
    <citation type="journal article" date="2020" name="Nat. Commun.">
        <title>Genome of Tripterygium wilfordii and identification of cytochrome P450 involved in triptolide biosynthesis.</title>
        <authorList>
            <person name="Tu L."/>
            <person name="Su P."/>
            <person name="Zhang Z."/>
            <person name="Gao L."/>
            <person name="Wang J."/>
            <person name="Hu T."/>
            <person name="Zhou J."/>
            <person name="Zhang Y."/>
            <person name="Zhao Y."/>
            <person name="Liu Y."/>
            <person name="Song Y."/>
            <person name="Tong Y."/>
            <person name="Lu Y."/>
            <person name="Yang J."/>
            <person name="Xu C."/>
            <person name="Jia M."/>
            <person name="Peters R.J."/>
            <person name="Huang L."/>
            <person name="Gao W."/>
        </authorList>
    </citation>
    <scope>NUCLEOTIDE SEQUENCE [LARGE SCALE GENOMIC DNA]</scope>
    <source>
        <strain evidence="4">cv. XIE 37</strain>
        <tissue evidence="3">Leaf</tissue>
    </source>
</reference>
<sequence>MQNFCSQLDVSDHQRKVLESYALLVNDLAMEILEKLAKLMGVNGGLFEGWPMMFRMNRYHFSLETVGSLGVQMHSDSVFLTILQDDENVGGLEVMNKSGEFVPVDPLPGTLVVNFGDIATAWSNGRLCNVKHRVKCNEATIRFSIASFLLGPRDGPVEAPPELVDDQHPRLYVPFTWEDYRKLRFTDKFKTSDSLPDMLINPKSE</sequence>
<dbReference type="GO" id="GO:0016491">
    <property type="term" value="F:oxidoreductase activity"/>
    <property type="evidence" value="ECO:0007669"/>
    <property type="project" value="UniProtKB-KW"/>
</dbReference>
<evidence type="ECO:0000259" key="2">
    <source>
        <dbReference type="PROSITE" id="PS51471"/>
    </source>
</evidence>
<dbReference type="InterPro" id="IPR005123">
    <property type="entry name" value="Oxoglu/Fe-dep_dioxygenase_dom"/>
</dbReference>
<dbReference type="InterPro" id="IPR027443">
    <property type="entry name" value="IPNS-like_sf"/>
</dbReference>
<comment type="caution">
    <text evidence="3">The sequence shown here is derived from an EMBL/GenBank/DDBJ whole genome shotgun (WGS) entry which is preliminary data.</text>
</comment>
<comment type="similarity">
    <text evidence="1">Belongs to the iron/ascorbate-dependent oxidoreductase family.</text>
</comment>
<protein>
    <recommendedName>
        <fullName evidence="2">Fe2OG dioxygenase domain-containing protein</fullName>
    </recommendedName>
</protein>
<dbReference type="InterPro" id="IPR050231">
    <property type="entry name" value="Iron_ascorbate_oxido_reductase"/>
</dbReference>
<evidence type="ECO:0000256" key="1">
    <source>
        <dbReference type="RuleBase" id="RU003682"/>
    </source>
</evidence>
<keyword evidence="1" id="KW-0479">Metal-binding</keyword>
<dbReference type="InterPro" id="IPR044861">
    <property type="entry name" value="IPNS-like_FE2OG_OXY"/>
</dbReference>
<proteinExistence type="inferred from homology"/>
<organism evidence="3 4">
    <name type="scientific">Tripterygium wilfordii</name>
    <name type="common">Thunder God vine</name>
    <dbReference type="NCBI Taxonomy" id="458696"/>
    <lineage>
        <taxon>Eukaryota</taxon>
        <taxon>Viridiplantae</taxon>
        <taxon>Streptophyta</taxon>
        <taxon>Embryophyta</taxon>
        <taxon>Tracheophyta</taxon>
        <taxon>Spermatophyta</taxon>
        <taxon>Magnoliopsida</taxon>
        <taxon>eudicotyledons</taxon>
        <taxon>Gunneridae</taxon>
        <taxon>Pentapetalae</taxon>
        <taxon>rosids</taxon>
        <taxon>fabids</taxon>
        <taxon>Celastrales</taxon>
        <taxon>Celastraceae</taxon>
        <taxon>Tripterygium</taxon>
    </lineage>
</organism>
<evidence type="ECO:0000313" key="4">
    <source>
        <dbReference type="Proteomes" id="UP000593562"/>
    </source>
</evidence>
<keyword evidence="4" id="KW-1185">Reference proteome</keyword>
<dbReference type="AlphaFoldDB" id="A0A7J7DAT8"/>
<accession>A0A7J7DAT8</accession>
<dbReference type="PANTHER" id="PTHR47990">
    <property type="entry name" value="2-OXOGLUTARATE (2OG) AND FE(II)-DEPENDENT OXYGENASE SUPERFAMILY PROTEIN-RELATED"/>
    <property type="match status" value="1"/>
</dbReference>
<gene>
    <name evidence="3" type="ORF">HS088_TW09G01251</name>
</gene>
<name>A0A7J7DAT8_TRIWF</name>
<evidence type="ECO:0000313" key="3">
    <source>
        <dbReference type="EMBL" id="KAF5743186.1"/>
    </source>
</evidence>
<dbReference type="Proteomes" id="UP000593562">
    <property type="component" value="Unassembled WGS sequence"/>
</dbReference>
<feature type="domain" description="Fe2OG dioxygenase" evidence="2">
    <location>
        <begin position="49"/>
        <end position="152"/>
    </location>
</feature>
<dbReference type="Pfam" id="PF03171">
    <property type="entry name" value="2OG-FeII_Oxy"/>
    <property type="match status" value="1"/>
</dbReference>
<keyword evidence="1" id="KW-0408">Iron</keyword>
<dbReference type="GO" id="GO:0046872">
    <property type="term" value="F:metal ion binding"/>
    <property type="evidence" value="ECO:0007669"/>
    <property type="project" value="UniProtKB-KW"/>
</dbReference>
<dbReference type="SUPFAM" id="SSF51197">
    <property type="entry name" value="Clavaminate synthase-like"/>
    <property type="match status" value="1"/>
</dbReference>
<dbReference type="PROSITE" id="PS51471">
    <property type="entry name" value="FE2OG_OXY"/>
    <property type="match status" value="1"/>
</dbReference>
<dbReference type="EMBL" id="JAAARO010000009">
    <property type="protein sequence ID" value="KAF5743186.1"/>
    <property type="molecule type" value="Genomic_DNA"/>
</dbReference>
<keyword evidence="1" id="KW-0560">Oxidoreductase</keyword>
<dbReference type="InParanoid" id="A0A7J7DAT8"/>
<dbReference type="Gene3D" id="2.60.120.330">
    <property type="entry name" value="B-lactam Antibiotic, Isopenicillin N Synthase, Chain"/>
    <property type="match status" value="1"/>
</dbReference>